<feature type="domain" description="HTH araC/xylS-type" evidence="4">
    <location>
        <begin position="169"/>
        <end position="267"/>
    </location>
</feature>
<dbReference type="Pfam" id="PF12833">
    <property type="entry name" value="HTH_18"/>
    <property type="match status" value="1"/>
</dbReference>
<dbReference type="SMART" id="SM00342">
    <property type="entry name" value="HTH_ARAC"/>
    <property type="match status" value="1"/>
</dbReference>
<gene>
    <name evidence="5" type="ORF">SAMN06297229_1877</name>
</gene>
<dbReference type="InterPro" id="IPR018060">
    <property type="entry name" value="HTH_AraC"/>
</dbReference>
<dbReference type="GO" id="GO:0003700">
    <property type="term" value="F:DNA-binding transcription factor activity"/>
    <property type="evidence" value="ECO:0007669"/>
    <property type="project" value="InterPro"/>
</dbReference>
<name>A0A1Y6G0A9_9GAMM</name>
<evidence type="ECO:0000313" key="6">
    <source>
        <dbReference type="Proteomes" id="UP000194450"/>
    </source>
</evidence>
<sequence>MHDGQHMWHSKPQIIPAASFSRLNMTLRPPLPAFSNAVQCLWAAHCSDTGLPQVTEKLYPDAGTSITFHIHNGSVAARYFHSSEVALSNWITSKEYFGVRFKPGGAAALLGEQLANIQNEEVDLMEINLLHKESLKRLLDQLSALKSVNQRIDMIQNWLAFLASNSERNHWSALAANALTHALSIQELASDYGFSRRTLERHFRKYIGFTPSQVNQFGKLNRARWELTTSRNSISDIALNCGFFDQAHFSNFFRENTMETPLQYRQRKLSQISNT</sequence>
<accession>A0A1Y6G0A9</accession>
<dbReference type="SUPFAM" id="SSF46689">
    <property type="entry name" value="Homeodomain-like"/>
    <property type="match status" value="2"/>
</dbReference>
<keyword evidence="6" id="KW-1185">Reference proteome</keyword>
<dbReference type="Pfam" id="PF20240">
    <property type="entry name" value="DUF6597"/>
    <property type="match status" value="1"/>
</dbReference>
<evidence type="ECO:0000313" key="5">
    <source>
        <dbReference type="EMBL" id="SMQ79957.1"/>
    </source>
</evidence>
<dbReference type="Gene3D" id="1.10.10.60">
    <property type="entry name" value="Homeodomain-like"/>
    <property type="match status" value="2"/>
</dbReference>
<organism evidence="5 6">
    <name type="scientific">Pseudidiomarina planktonica</name>
    <dbReference type="NCBI Taxonomy" id="1323738"/>
    <lineage>
        <taxon>Bacteria</taxon>
        <taxon>Pseudomonadati</taxon>
        <taxon>Pseudomonadota</taxon>
        <taxon>Gammaproteobacteria</taxon>
        <taxon>Alteromonadales</taxon>
        <taxon>Idiomarinaceae</taxon>
        <taxon>Pseudidiomarina</taxon>
    </lineage>
</organism>
<dbReference type="Proteomes" id="UP000194450">
    <property type="component" value="Unassembled WGS sequence"/>
</dbReference>
<keyword evidence="1" id="KW-0805">Transcription regulation</keyword>
<protein>
    <submittedName>
        <fullName evidence="5">Transcriptional regulator, AraC family</fullName>
    </submittedName>
</protein>
<dbReference type="EMBL" id="FXWH01000002">
    <property type="protein sequence ID" value="SMQ79957.1"/>
    <property type="molecule type" value="Genomic_DNA"/>
</dbReference>
<dbReference type="GO" id="GO:0043565">
    <property type="term" value="F:sequence-specific DNA binding"/>
    <property type="evidence" value="ECO:0007669"/>
    <property type="project" value="InterPro"/>
</dbReference>
<keyword evidence="3" id="KW-0804">Transcription</keyword>
<keyword evidence="2" id="KW-0238">DNA-binding</keyword>
<dbReference type="PROSITE" id="PS01124">
    <property type="entry name" value="HTH_ARAC_FAMILY_2"/>
    <property type="match status" value="1"/>
</dbReference>
<dbReference type="InterPro" id="IPR009057">
    <property type="entry name" value="Homeodomain-like_sf"/>
</dbReference>
<reference evidence="6" key="1">
    <citation type="submission" date="2017-04" db="EMBL/GenBank/DDBJ databases">
        <authorList>
            <person name="Varghese N."/>
            <person name="Submissions S."/>
        </authorList>
    </citation>
    <scope>NUCLEOTIDE SEQUENCE [LARGE SCALE GENOMIC DNA]</scope>
</reference>
<dbReference type="InterPro" id="IPR050204">
    <property type="entry name" value="AraC_XylS_family_regulators"/>
</dbReference>
<evidence type="ECO:0000256" key="3">
    <source>
        <dbReference type="ARBA" id="ARBA00023163"/>
    </source>
</evidence>
<proteinExistence type="predicted"/>
<evidence type="ECO:0000259" key="4">
    <source>
        <dbReference type="PROSITE" id="PS01124"/>
    </source>
</evidence>
<evidence type="ECO:0000256" key="1">
    <source>
        <dbReference type="ARBA" id="ARBA00023015"/>
    </source>
</evidence>
<dbReference type="AlphaFoldDB" id="A0A1Y6G0A9"/>
<evidence type="ECO:0000256" key="2">
    <source>
        <dbReference type="ARBA" id="ARBA00023125"/>
    </source>
</evidence>
<dbReference type="PANTHER" id="PTHR46796:SF12">
    <property type="entry name" value="HTH-TYPE DNA-BINDING TRANSCRIPTIONAL ACTIVATOR EUTR"/>
    <property type="match status" value="1"/>
</dbReference>
<dbReference type="PANTHER" id="PTHR46796">
    <property type="entry name" value="HTH-TYPE TRANSCRIPTIONAL ACTIVATOR RHAS-RELATED"/>
    <property type="match status" value="1"/>
</dbReference>
<dbReference type="InterPro" id="IPR046532">
    <property type="entry name" value="DUF6597"/>
</dbReference>